<evidence type="ECO:0000313" key="3">
    <source>
        <dbReference type="Proteomes" id="UP000245133"/>
    </source>
</evidence>
<dbReference type="RefSeq" id="WP_108976960.1">
    <property type="nucleotide sequence ID" value="NZ_BFBB01000007.1"/>
</dbReference>
<evidence type="ECO:0000313" key="2">
    <source>
        <dbReference type="EMBL" id="GBF50866.1"/>
    </source>
</evidence>
<evidence type="ECO:0000259" key="1">
    <source>
        <dbReference type="Pfam" id="PF00149"/>
    </source>
</evidence>
<dbReference type="PANTHER" id="PTHR30337">
    <property type="entry name" value="COMPONENT OF ATP-DEPENDENT DSDNA EXONUCLEASE"/>
    <property type="match status" value="1"/>
</dbReference>
<reference evidence="2 3" key="1">
    <citation type="submission" date="2018-02" db="EMBL/GenBank/DDBJ databases">
        <title>Novel Leptospira species isolated from soil and water in Japan.</title>
        <authorList>
            <person name="Nakao R."/>
            <person name="Masuzawa T."/>
        </authorList>
    </citation>
    <scope>NUCLEOTIDE SEQUENCE [LARGE SCALE GENOMIC DNA]</scope>
    <source>
        <strain evidence="2 3">YH101</strain>
    </source>
</reference>
<accession>A0A2P2E231</accession>
<feature type="domain" description="Calcineurin-like phosphoesterase" evidence="1">
    <location>
        <begin position="1"/>
        <end position="188"/>
    </location>
</feature>
<organism evidence="2 3">
    <name type="scientific">Leptospira ryugenii</name>
    <dbReference type="NCBI Taxonomy" id="1917863"/>
    <lineage>
        <taxon>Bacteria</taxon>
        <taxon>Pseudomonadati</taxon>
        <taxon>Spirochaetota</taxon>
        <taxon>Spirochaetia</taxon>
        <taxon>Leptospirales</taxon>
        <taxon>Leptospiraceae</taxon>
        <taxon>Leptospira</taxon>
    </lineage>
</organism>
<comment type="caution">
    <text evidence="2">The sequence shown here is derived from an EMBL/GenBank/DDBJ whole genome shotgun (WGS) entry which is preliminary data.</text>
</comment>
<dbReference type="InterPro" id="IPR004843">
    <property type="entry name" value="Calcineurin-like_PHP"/>
</dbReference>
<dbReference type="SUPFAM" id="SSF56300">
    <property type="entry name" value="Metallo-dependent phosphatases"/>
    <property type="match status" value="1"/>
</dbReference>
<dbReference type="AlphaFoldDB" id="A0A2P2E231"/>
<dbReference type="InterPro" id="IPR050535">
    <property type="entry name" value="DNA_Repair-Maintenance_Comp"/>
</dbReference>
<dbReference type="EMBL" id="BFBB01000007">
    <property type="protein sequence ID" value="GBF50866.1"/>
    <property type="molecule type" value="Genomic_DNA"/>
</dbReference>
<dbReference type="PANTHER" id="PTHR30337:SF7">
    <property type="entry name" value="PHOSPHOESTERASE"/>
    <property type="match status" value="1"/>
</dbReference>
<sequence>MKFLQFSDLHISEAEKAYSFQILDELLNIANTESVDALFLCGDIFDTYSDFVALRHEFVKKMESASAEVFFLPGNHEGLRRPDKHTRYQMFDWGKKIRLLDEEPYHFIYLNEKIEIFGIPHSQSYTQLLNISIPEKKAKWRIGLAHATVLNMSYTGPKEEVEEGGGLLDPALFQKLNMDFVAIGHIHSSRSQSFGKLEVCYAGSSRVWRKGEFGARFCVLIQVNEQGISKKYLPIQSAGQFYELNIELDLNGKAKSEADLNLDQYGKSDYLLVHWNGVVESNQEKQNYEIALKSKYKDRIRLLEFDDQKVKTVPDISENVAIRQFIQIIDQKKEELGSSWALTKQLGIELLLNEVTK</sequence>
<dbReference type="GO" id="GO:0016787">
    <property type="term" value="F:hydrolase activity"/>
    <property type="evidence" value="ECO:0007669"/>
    <property type="project" value="InterPro"/>
</dbReference>
<gene>
    <name evidence="2" type="ORF">LPTSP4_23930</name>
</gene>
<keyword evidence="3" id="KW-1185">Reference proteome</keyword>
<name>A0A2P2E231_9LEPT</name>
<dbReference type="Proteomes" id="UP000245133">
    <property type="component" value="Unassembled WGS sequence"/>
</dbReference>
<dbReference type="Gene3D" id="3.60.21.10">
    <property type="match status" value="1"/>
</dbReference>
<dbReference type="InterPro" id="IPR029052">
    <property type="entry name" value="Metallo-depent_PP-like"/>
</dbReference>
<dbReference type="Pfam" id="PF00149">
    <property type="entry name" value="Metallophos"/>
    <property type="match status" value="1"/>
</dbReference>
<dbReference type="OrthoDB" id="9773856at2"/>
<proteinExistence type="predicted"/>
<protein>
    <recommendedName>
        <fullName evidence="1">Calcineurin-like phosphoesterase domain-containing protein</fullName>
    </recommendedName>
</protein>